<reference evidence="2" key="1">
    <citation type="submission" date="2005-06" db="EMBL/GenBank/DDBJ databases">
        <authorList>
            <person name="Mural R.J."/>
            <person name="Li P.W."/>
            <person name="Adams M.D."/>
            <person name="Amanatides P.G."/>
            <person name="Baden-Tillson H."/>
            <person name="Barnstead M."/>
            <person name="Chin S.H."/>
            <person name="Dew I."/>
            <person name="Evans C.A."/>
            <person name="Ferriera S."/>
            <person name="Flanigan M."/>
            <person name="Fosler C."/>
            <person name="Glodek A."/>
            <person name="Gu Z."/>
            <person name="Holt R.A."/>
            <person name="Jennings D."/>
            <person name="Kraft C.L."/>
            <person name="Lu F."/>
            <person name="Nguyen T."/>
            <person name="Nusskern D.R."/>
            <person name="Pfannkoch C.M."/>
            <person name="Sitter C."/>
            <person name="Sutton G.G."/>
            <person name="Venter J.C."/>
            <person name="Wang Z."/>
            <person name="Woodage T."/>
            <person name="Zheng X.H."/>
            <person name="Zhong F."/>
        </authorList>
    </citation>
    <scope>NUCLEOTIDE SEQUENCE [LARGE SCALE GENOMIC DNA]</scope>
    <source>
        <strain>BN</strain>
        <strain evidence="2">Sprague-Dawley</strain>
    </source>
</reference>
<evidence type="ECO:0000313" key="1">
    <source>
        <dbReference type="EMBL" id="EDL82767.1"/>
    </source>
</evidence>
<dbReference type="Proteomes" id="UP000234681">
    <property type="component" value="Unassembled WGS sequence"/>
</dbReference>
<name>A6MGP5_RAT</name>
<proteinExistence type="predicted"/>
<evidence type="ECO:0000313" key="2">
    <source>
        <dbReference type="Proteomes" id="UP000234681"/>
    </source>
</evidence>
<organism evidence="1 2">
    <name type="scientific">Rattus norvegicus</name>
    <name type="common">Rat</name>
    <dbReference type="NCBI Taxonomy" id="10116"/>
    <lineage>
        <taxon>Eukaryota</taxon>
        <taxon>Metazoa</taxon>
        <taxon>Chordata</taxon>
        <taxon>Craniata</taxon>
        <taxon>Vertebrata</taxon>
        <taxon>Euteleostomi</taxon>
        <taxon>Mammalia</taxon>
        <taxon>Eutheria</taxon>
        <taxon>Euarchontoglires</taxon>
        <taxon>Glires</taxon>
        <taxon>Rodentia</taxon>
        <taxon>Myomorpha</taxon>
        <taxon>Muroidea</taxon>
        <taxon>Muridae</taxon>
        <taxon>Murinae</taxon>
        <taxon>Rattus</taxon>
    </lineage>
</organism>
<sequence length="9" mass="945">MISAHCGLN</sequence>
<gene>
    <name evidence="1" type="ORF">rCG_58478</name>
</gene>
<protein>
    <submittedName>
        <fullName evidence="1">RCG58478</fullName>
    </submittedName>
</protein>
<feature type="non-terminal residue" evidence="1">
    <location>
        <position position="9"/>
    </location>
</feature>
<dbReference type="EMBL" id="DS030461">
    <property type="protein sequence ID" value="EDL82767.1"/>
    <property type="molecule type" value="Genomic_DNA"/>
</dbReference>
<accession>A6MGP5</accession>